<name>A0ABQ9E8Z9_TEGGR</name>
<organism evidence="1 2">
    <name type="scientific">Tegillarca granosa</name>
    <name type="common">Malaysian cockle</name>
    <name type="synonym">Anadara granosa</name>
    <dbReference type="NCBI Taxonomy" id="220873"/>
    <lineage>
        <taxon>Eukaryota</taxon>
        <taxon>Metazoa</taxon>
        <taxon>Spiralia</taxon>
        <taxon>Lophotrochozoa</taxon>
        <taxon>Mollusca</taxon>
        <taxon>Bivalvia</taxon>
        <taxon>Autobranchia</taxon>
        <taxon>Pteriomorphia</taxon>
        <taxon>Arcoida</taxon>
        <taxon>Arcoidea</taxon>
        <taxon>Arcidae</taxon>
        <taxon>Tegillarca</taxon>
    </lineage>
</organism>
<proteinExistence type="predicted"/>
<evidence type="ECO:0000313" key="1">
    <source>
        <dbReference type="EMBL" id="KAJ8300266.1"/>
    </source>
</evidence>
<dbReference type="Proteomes" id="UP001217089">
    <property type="component" value="Unassembled WGS sequence"/>
</dbReference>
<keyword evidence="2" id="KW-1185">Reference proteome</keyword>
<sequence length="137" mass="15058">MNPLGRFPKKTRPYRFPTLGYLKPPPPPPINNVPHRFSSTFLLSDKLLSSVTHLSGFLTHTSQNSYALSSVQQSINLTGKSCGRRVQARHTSATFRSASHLLPSPISLTLIGLSLSADTMAVRRTIANTEKAFIDLI</sequence>
<evidence type="ECO:0000313" key="2">
    <source>
        <dbReference type="Proteomes" id="UP001217089"/>
    </source>
</evidence>
<dbReference type="EMBL" id="JARBDR010000919">
    <property type="protein sequence ID" value="KAJ8300266.1"/>
    <property type="molecule type" value="Genomic_DNA"/>
</dbReference>
<reference evidence="1 2" key="1">
    <citation type="submission" date="2022-12" db="EMBL/GenBank/DDBJ databases">
        <title>Chromosome-level genome of Tegillarca granosa.</title>
        <authorList>
            <person name="Kim J."/>
        </authorList>
    </citation>
    <scope>NUCLEOTIDE SEQUENCE [LARGE SCALE GENOMIC DNA]</scope>
    <source>
        <strain evidence="1">Teg-2019</strain>
        <tissue evidence="1">Adductor muscle</tissue>
    </source>
</reference>
<gene>
    <name evidence="1" type="ORF">KUTeg_021785</name>
</gene>
<accession>A0ABQ9E8Z9</accession>
<comment type="caution">
    <text evidence="1">The sequence shown here is derived from an EMBL/GenBank/DDBJ whole genome shotgun (WGS) entry which is preliminary data.</text>
</comment>
<protein>
    <submittedName>
        <fullName evidence="1">Uncharacterized protein</fullName>
    </submittedName>
</protein>